<evidence type="ECO:0000256" key="7">
    <source>
        <dbReference type="SAM" id="MobiDB-lite"/>
    </source>
</evidence>
<feature type="transmembrane region" description="Helical" evidence="8">
    <location>
        <begin position="384"/>
        <end position="405"/>
    </location>
</feature>
<proteinExistence type="predicted"/>
<dbReference type="PROSITE" id="PS50850">
    <property type="entry name" value="MFS"/>
    <property type="match status" value="1"/>
</dbReference>
<evidence type="ECO:0000256" key="3">
    <source>
        <dbReference type="ARBA" id="ARBA00022475"/>
    </source>
</evidence>
<keyword evidence="3" id="KW-1003">Cell membrane</keyword>
<evidence type="ECO:0000256" key="2">
    <source>
        <dbReference type="ARBA" id="ARBA00022448"/>
    </source>
</evidence>
<dbReference type="InterPro" id="IPR050171">
    <property type="entry name" value="MFS_Transporters"/>
</dbReference>
<evidence type="ECO:0000256" key="1">
    <source>
        <dbReference type="ARBA" id="ARBA00004651"/>
    </source>
</evidence>
<protein>
    <recommendedName>
        <fullName evidence="9">Major facilitator superfamily (MFS) profile domain-containing protein</fullName>
    </recommendedName>
</protein>
<evidence type="ECO:0000313" key="11">
    <source>
        <dbReference type="Proteomes" id="UP001499954"/>
    </source>
</evidence>
<feature type="region of interest" description="Disordered" evidence="7">
    <location>
        <begin position="270"/>
        <end position="312"/>
    </location>
</feature>
<feature type="domain" description="Major facilitator superfamily (MFS) profile" evidence="9">
    <location>
        <begin position="61"/>
        <end position="504"/>
    </location>
</feature>
<sequence>MSPTSSPDTSSLPVIEPDLEAAATSIDEADAAAQAEGDPGTPGTGKPGLAARIAASVSNPVLRILVTATLISRVGRGIFITITVLYFTLIVGLPAHEIAIVLGAASAAGIVASLAGGWLADRMSARRVLLVFTTLEGLGLLCYAATGDFVSALVVAVIVGAFGQGANSTRMAILARAFEAEQRVQARAVLRTVTNVSIAVGSGLGALALAIGTAEAYRILLVAAGALYLLALVRLVKLPASVDAPRAIPPVTGAVGAVDAVGAVAAVDGTVDDDVPEPGGADAAEGRDPHDAPPAASARPTPPPKRRSRFAHSPWRDPRYLALTGLSAIFGMQFGVAEIGVPLWIAHETDASAVLVSAVLIINTAIVVLFQVPLSRGTHDLRRAGRVSAVAAWLMAATCLVYAAAAGLPVWFSVVFIVLASITHAFAEVLSQAGGWGLSFELADPVQAGTYQGVYSMGYSIGATLAPAVVTATAISMGLAGWAILAVVFLASGLGTWAIARSAATRVDAARAAQPRVS</sequence>
<dbReference type="Proteomes" id="UP001499954">
    <property type="component" value="Unassembled WGS sequence"/>
</dbReference>
<feature type="transmembrane region" description="Helical" evidence="8">
    <location>
        <begin position="74"/>
        <end position="92"/>
    </location>
</feature>
<comment type="caution">
    <text evidence="10">The sequence shown here is derived from an EMBL/GenBank/DDBJ whole genome shotgun (WGS) entry which is preliminary data.</text>
</comment>
<evidence type="ECO:0000256" key="8">
    <source>
        <dbReference type="SAM" id="Phobius"/>
    </source>
</evidence>
<dbReference type="InterPro" id="IPR036259">
    <property type="entry name" value="MFS_trans_sf"/>
</dbReference>
<dbReference type="EMBL" id="BAAAMK010000010">
    <property type="protein sequence ID" value="GAA1964581.1"/>
    <property type="molecule type" value="Genomic_DNA"/>
</dbReference>
<dbReference type="Gene3D" id="1.20.1250.20">
    <property type="entry name" value="MFS general substrate transporter like domains"/>
    <property type="match status" value="1"/>
</dbReference>
<organism evidence="10 11">
    <name type="scientific">Agromyces allii</name>
    <dbReference type="NCBI Taxonomy" id="393607"/>
    <lineage>
        <taxon>Bacteria</taxon>
        <taxon>Bacillati</taxon>
        <taxon>Actinomycetota</taxon>
        <taxon>Actinomycetes</taxon>
        <taxon>Micrococcales</taxon>
        <taxon>Microbacteriaceae</taxon>
        <taxon>Agromyces</taxon>
    </lineage>
</organism>
<dbReference type="PANTHER" id="PTHR23517">
    <property type="entry name" value="RESISTANCE PROTEIN MDTM, PUTATIVE-RELATED-RELATED"/>
    <property type="match status" value="1"/>
</dbReference>
<feature type="transmembrane region" description="Helical" evidence="8">
    <location>
        <begin position="98"/>
        <end position="120"/>
    </location>
</feature>
<evidence type="ECO:0000259" key="9">
    <source>
        <dbReference type="PROSITE" id="PS50850"/>
    </source>
</evidence>
<accession>A0ABP5CNS4</accession>
<feature type="transmembrane region" description="Helical" evidence="8">
    <location>
        <begin position="481"/>
        <end position="500"/>
    </location>
</feature>
<keyword evidence="2" id="KW-0813">Transport</keyword>
<feature type="transmembrane region" description="Helical" evidence="8">
    <location>
        <begin position="217"/>
        <end position="236"/>
    </location>
</feature>
<gene>
    <name evidence="10" type="ORF">GCM10009717_34250</name>
</gene>
<feature type="transmembrane region" description="Helical" evidence="8">
    <location>
        <begin position="411"/>
        <end position="433"/>
    </location>
</feature>
<name>A0ABP5CNS4_9MICO</name>
<dbReference type="Pfam" id="PF07690">
    <property type="entry name" value="MFS_1"/>
    <property type="match status" value="1"/>
</dbReference>
<keyword evidence="11" id="KW-1185">Reference proteome</keyword>
<evidence type="ECO:0000313" key="10">
    <source>
        <dbReference type="EMBL" id="GAA1964581.1"/>
    </source>
</evidence>
<dbReference type="InterPro" id="IPR011701">
    <property type="entry name" value="MFS"/>
</dbReference>
<keyword evidence="6 8" id="KW-0472">Membrane</keyword>
<feature type="transmembrane region" description="Helical" evidence="8">
    <location>
        <begin position="351"/>
        <end position="372"/>
    </location>
</feature>
<keyword evidence="4 8" id="KW-0812">Transmembrane</keyword>
<reference evidence="11" key="1">
    <citation type="journal article" date="2019" name="Int. J. Syst. Evol. Microbiol.">
        <title>The Global Catalogue of Microorganisms (GCM) 10K type strain sequencing project: providing services to taxonomists for standard genome sequencing and annotation.</title>
        <authorList>
            <consortium name="The Broad Institute Genomics Platform"/>
            <consortium name="The Broad Institute Genome Sequencing Center for Infectious Disease"/>
            <person name="Wu L."/>
            <person name="Ma J."/>
        </authorList>
    </citation>
    <scope>NUCLEOTIDE SEQUENCE [LARGE SCALE GENOMIC DNA]</scope>
    <source>
        <strain evidence="11">JCM 13584</strain>
    </source>
</reference>
<evidence type="ECO:0000256" key="4">
    <source>
        <dbReference type="ARBA" id="ARBA00022692"/>
    </source>
</evidence>
<evidence type="ECO:0000256" key="5">
    <source>
        <dbReference type="ARBA" id="ARBA00022989"/>
    </source>
</evidence>
<feature type="transmembrane region" description="Helical" evidence="8">
    <location>
        <begin position="454"/>
        <end position="475"/>
    </location>
</feature>
<dbReference type="PANTHER" id="PTHR23517:SF2">
    <property type="entry name" value="MULTIDRUG RESISTANCE PROTEIN MDTH"/>
    <property type="match status" value="1"/>
</dbReference>
<feature type="transmembrane region" description="Helical" evidence="8">
    <location>
        <begin position="320"/>
        <end position="345"/>
    </location>
</feature>
<evidence type="ECO:0000256" key="6">
    <source>
        <dbReference type="ARBA" id="ARBA00023136"/>
    </source>
</evidence>
<keyword evidence="5 8" id="KW-1133">Transmembrane helix</keyword>
<feature type="transmembrane region" description="Helical" evidence="8">
    <location>
        <begin position="193"/>
        <end position="211"/>
    </location>
</feature>
<dbReference type="RefSeq" id="WP_170298495.1">
    <property type="nucleotide sequence ID" value="NZ_BAAAMK010000010.1"/>
</dbReference>
<comment type="subcellular location">
    <subcellularLocation>
        <location evidence="1">Cell membrane</location>
        <topology evidence="1">Multi-pass membrane protein</topology>
    </subcellularLocation>
</comment>
<dbReference type="SUPFAM" id="SSF103473">
    <property type="entry name" value="MFS general substrate transporter"/>
    <property type="match status" value="1"/>
</dbReference>
<dbReference type="InterPro" id="IPR020846">
    <property type="entry name" value="MFS_dom"/>
</dbReference>